<dbReference type="InterPro" id="IPR020846">
    <property type="entry name" value="MFS_dom"/>
</dbReference>
<evidence type="ECO:0000256" key="2">
    <source>
        <dbReference type="ARBA" id="ARBA00022448"/>
    </source>
</evidence>
<dbReference type="Gene3D" id="1.20.1250.20">
    <property type="entry name" value="MFS general substrate transporter like domains"/>
    <property type="match status" value="1"/>
</dbReference>
<feature type="transmembrane region" description="Helical" evidence="6">
    <location>
        <begin position="24"/>
        <end position="44"/>
    </location>
</feature>
<dbReference type="EMBL" id="JAABOA010004128">
    <property type="protein sequence ID" value="KAF9577996.1"/>
    <property type="molecule type" value="Genomic_DNA"/>
</dbReference>
<evidence type="ECO:0000256" key="6">
    <source>
        <dbReference type="SAM" id="Phobius"/>
    </source>
</evidence>
<comment type="caution">
    <text evidence="8">The sequence shown here is derived from an EMBL/GenBank/DDBJ whole genome shotgun (WGS) entry which is preliminary data.</text>
</comment>
<dbReference type="PROSITE" id="PS50850">
    <property type="entry name" value="MFS"/>
    <property type="match status" value="1"/>
</dbReference>
<feature type="transmembrane region" description="Helical" evidence="6">
    <location>
        <begin position="92"/>
        <end position="112"/>
    </location>
</feature>
<gene>
    <name evidence="8" type="ORF">BGW38_006463</name>
</gene>
<evidence type="ECO:0000256" key="4">
    <source>
        <dbReference type="ARBA" id="ARBA00022989"/>
    </source>
</evidence>
<dbReference type="GO" id="GO:0016020">
    <property type="term" value="C:membrane"/>
    <property type="evidence" value="ECO:0007669"/>
    <property type="project" value="UniProtKB-SubCell"/>
</dbReference>
<comment type="subcellular location">
    <subcellularLocation>
        <location evidence="1">Membrane</location>
        <topology evidence="1">Multi-pass membrane protein</topology>
    </subcellularLocation>
</comment>
<feature type="transmembrane region" description="Helical" evidence="6">
    <location>
        <begin position="118"/>
        <end position="141"/>
    </location>
</feature>
<evidence type="ECO:0000313" key="9">
    <source>
        <dbReference type="Proteomes" id="UP000780801"/>
    </source>
</evidence>
<dbReference type="GO" id="GO:0022857">
    <property type="term" value="F:transmembrane transporter activity"/>
    <property type="evidence" value="ECO:0007669"/>
    <property type="project" value="InterPro"/>
</dbReference>
<dbReference type="Proteomes" id="UP000780801">
    <property type="component" value="Unassembled WGS sequence"/>
</dbReference>
<feature type="transmembrane region" description="Helical" evidence="6">
    <location>
        <begin position="153"/>
        <end position="174"/>
    </location>
</feature>
<reference evidence="8" key="1">
    <citation type="journal article" date="2020" name="Fungal Divers.">
        <title>Resolving the Mortierellaceae phylogeny through synthesis of multi-gene phylogenetics and phylogenomics.</title>
        <authorList>
            <person name="Vandepol N."/>
            <person name="Liber J."/>
            <person name="Desiro A."/>
            <person name="Na H."/>
            <person name="Kennedy M."/>
            <person name="Barry K."/>
            <person name="Grigoriev I.V."/>
            <person name="Miller A.N."/>
            <person name="O'Donnell K."/>
            <person name="Stajich J.E."/>
            <person name="Bonito G."/>
        </authorList>
    </citation>
    <scope>NUCLEOTIDE SEQUENCE</scope>
    <source>
        <strain evidence="8">KOD1015</strain>
    </source>
</reference>
<evidence type="ECO:0000313" key="8">
    <source>
        <dbReference type="EMBL" id="KAF9577996.1"/>
    </source>
</evidence>
<keyword evidence="9" id="KW-1185">Reference proteome</keyword>
<dbReference type="SUPFAM" id="SSF103473">
    <property type="entry name" value="MFS general substrate transporter"/>
    <property type="match status" value="1"/>
</dbReference>
<keyword evidence="2" id="KW-0813">Transport</keyword>
<feature type="transmembrane region" description="Helical" evidence="6">
    <location>
        <begin position="64"/>
        <end position="85"/>
    </location>
</feature>
<dbReference type="Pfam" id="PF07690">
    <property type="entry name" value="MFS_1"/>
    <property type="match status" value="1"/>
</dbReference>
<sequence>MRQLYPVFIQDDEMERRVVRKLDWNLLPLLGVLYLFSFLDRVNIGNARLFGLEEGTHLSDGQYNIALAAFFLAYCAFEIPSNWVLVRIGPRLWIPILMVAWGSISLALAWVTSFTGLLIARFALGSAEAGFVPGVLFYLTLFYKRSEHSLRIAIFLSFNILAGAFGGLLAAAIANLTGVWGLQGWQWIFIIES</sequence>
<dbReference type="InterPro" id="IPR011701">
    <property type="entry name" value="MFS"/>
</dbReference>
<feature type="domain" description="Major facilitator superfamily (MFS) profile" evidence="7">
    <location>
        <begin position="26"/>
        <end position="193"/>
    </location>
</feature>
<dbReference type="OrthoDB" id="2985014at2759"/>
<dbReference type="FunFam" id="1.20.1250.20:FF:000018">
    <property type="entry name" value="MFS transporter permease"/>
    <property type="match status" value="1"/>
</dbReference>
<dbReference type="PANTHER" id="PTHR43791:SF36">
    <property type="entry name" value="TRANSPORTER, PUTATIVE (AFU_ORTHOLOGUE AFUA_6G08340)-RELATED"/>
    <property type="match status" value="1"/>
</dbReference>
<protein>
    <recommendedName>
        <fullName evidence="7">Major facilitator superfamily (MFS) profile domain-containing protein</fullName>
    </recommendedName>
</protein>
<keyword evidence="3 6" id="KW-0812">Transmembrane</keyword>
<dbReference type="InterPro" id="IPR036259">
    <property type="entry name" value="MFS_trans_sf"/>
</dbReference>
<evidence type="ECO:0000259" key="7">
    <source>
        <dbReference type="PROSITE" id="PS50850"/>
    </source>
</evidence>
<accession>A0A9P6FMV4</accession>
<keyword evidence="5 6" id="KW-0472">Membrane</keyword>
<organism evidence="8 9">
    <name type="scientific">Lunasporangiospora selenospora</name>
    <dbReference type="NCBI Taxonomy" id="979761"/>
    <lineage>
        <taxon>Eukaryota</taxon>
        <taxon>Fungi</taxon>
        <taxon>Fungi incertae sedis</taxon>
        <taxon>Mucoromycota</taxon>
        <taxon>Mortierellomycotina</taxon>
        <taxon>Mortierellomycetes</taxon>
        <taxon>Mortierellales</taxon>
        <taxon>Mortierellaceae</taxon>
        <taxon>Lunasporangiospora</taxon>
    </lineage>
</organism>
<feature type="non-terminal residue" evidence="8">
    <location>
        <position position="1"/>
    </location>
</feature>
<dbReference type="PANTHER" id="PTHR43791">
    <property type="entry name" value="PERMEASE-RELATED"/>
    <property type="match status" value="1"/>
</dbReference>
<proteinExistence type="predicted"/>
<dbReference type="AlphaFoldDB" id="A0A9P6FMV4"/>
<name>A0A9P6FMV4_9FUNG</name>
<evidence type="ECO:0000256" key="3">
    <source>
        <dbReference type="ARBA" id="ARBA00022692"/>
    </source>
</evidence>
<keyword evidence="4 6" id="KW-1133">Transmembrane helix</keyword>
<evidence type="ECO:0000256" key="5">
    <source>
        <dbReference type="ARBA" id="ARBA00023136"/>
    </source>
</evidence>
<evidence type="ECO:0000256" key="1">
    <source>
        <dbReference type="ARBA" id="ARBA00004141"/>
    </source>
</evidence>